<feature type="transmembrane region" description="Helical" evidence="1">
    <location>
        <begin position="161"/>
        <end position="179"/>
    </location>
</feature>
<dbReference type="Proteomes" id="UP000628442">
    <property type="component" value="Unassembled WGS sequence"/>
</dbReference>
<protein>
    <recommendedName>
        <fullName evidence="6">OmpA family protein</fullName>
    </recommendedName>
</protein>
<dbReference type="OrthoDB" id="8781884at2"/>
<dbReference type="EMBL" id="BMWV01000008">
    <property type="protein sequence ID" value="GGY49862.1"/>
    <property type="molecule type" value="Genomic_DNA"/>
</dbReference>
<evidence type="ECO:0000313" key="5">
    <source>
        <dbReference type="Proteomes" id="UP000628442"/>
    </source>
</evidence>
<evidence type="ECO:0000313" key="2">
    <source>
        <dbReference type="EMBL" id="GGY49862.1"/>
    </source>
</evidence>
<feature type="transmembrane region" description="Helical" evidence="1">
    <location>
        <begin position="36"/>
        <end position="54"/>
    </location>
</feature>
<reference evidence="3 4" key="2">
    <citation type="submission" date="2019-02" db="EMBL/GenBank/DDBJ databases">
        <title>Draft Genome Sequences of Six Type Strains of the Genus Massilia.</title>
        <authorList>
            <person name="Miess H."/>
            <person name="Frediansyhah A."/>
            <person name="Gross H."/>
        </authorList>
    </citation>
    <scope>NUCLEOTIDE SEQUENCE [LARGE SCALE GENOMIC DNA]</scope>
    <source>
        <strain evidence="3 4">DSM 17472</strain>
    </source>
</reference>
<evidence type="ECO:0000313" key="4">
    <source>
        <dbReference type="Proteomes" id="UP000292307"/>
    </source>
</evidence>
<keyword evidence="1" id="KW-1133">Transmembrane helix</keyword>
<accession>A0A411X343</accession>
<evidence type="ECO:0000256" key="1">
    <source>
        <dbReference type="SAM" id="Phobius"/>
    </source>
</evidence>
<reference evidence="2" key="3">
    <citation type="submission" date="2022-12" db="EMBL/GenBank/DDBJ databases">
        <authorList>
            <person name="Sun Q."/>
            <person name="Kim S."/>
        </authorList>
    </citation>
    <scope>NUCLEOTIDE SEQUENCE</scope>
    <source>
        <strain evidence="2">KCTC 12343</strain>
    </source>
</reference>
<evidence type="ECO:0000313" key="3">
    <source>
        <dbReference type="EMBL" id="QBI03417.1"/>
    </source>
</evidence>
<dbReference type="AlphaFoldDB" id="A0A411X343"/>
<keyword evidence="1" id="KW-0472">Membrane</keyword>
<dbReference type="Proteomes" id="UP000292307">
    <property type="component" value="Chromosome"/>
</dbReference>
<proteinExistence type="predicted"/>
<keyword evidence="4" id="KW-1185">Reference proteome</keyword>
<keyword evidence="1" id="KW-0812">Transmembrane</keyword>
<gene>
    <name evidence="3" type="ORF">EYF70_23280</name>
    <name evidence="2" type="ORF">GCM10007387_35090</name>
</gene>
<evidence type="ECO:0008006" key="6">
    <source>
        <dbReference type="Google" id="ProtNLM"/>
    </source>
</evidence>
<organism evidence="2 5">
    <name type="scientific">Pseudoduganella albidiflava</name>
    <dbReference type="NCBI Taxonomy" id="321983"/>
    <lineage>
        <taxon>Bacteria</taxon>
        <taxon>Pseudomonadati</taxon>
        <taxon>Pseudomonadota</taxon>
        <taxon>Betaproteobacteria</taxon>
        <taxon>Burkholderiales</taxon>
        <taxon>Oxalobacteraceae</taxon>
        <taxon>Telluria group</taxon>
        <taxon>Pseudoduganella</taxon>
    </lineage>
</organism>
<feature type="transmembrane region" description="Helical" evidence="1">
    <location>
        <begin position="132"/>
        <end position="155"/>
    </location>
</feature>
<dbReference type="RefSeq" id="WP_131147515.1">
    <property type="nucleotide sequence ID" value="NZ_BMWV01000008.1"/>
</dbReference>
<dbReference type="EMBL" id="CP036401">
    <property type="protein sequence ID" value="QBI03417.1"/>
    <property type="molecule type" value="Genomic_DNA"/>
</dbReference>
<sequence>MRDQNNRQDLPETLPTTPGIHRAAPSIEFWSKALGFAYLVTLTFGGLLMCTYFLRNSFNPGGISASDALALSLLTFAFFVTLTIFAAFGAIGCYPLLRAVVEGWRLFTRGRRANPEQPGGTIALDWKKGNNFYLVAGIVIDAIIIVAATAVPLLLAIQFGFMFLAFGVFPCILIFGKLVEVYSRYPRRVPDNPIDRWYQRLPYRRRQLFAVSFITGSLTLIAFPDLQDLSMKLFGYRKDRVDVRMKKEDFDFLIAQSMSAGRAVNDCEPIVAGEYLVRRVDVIWHKFGSQALLRYPAVPMGQPELPGGMRVEIPNSDFKLVHARRDGSACAEIWDADLFDGKDIKPTVGATLKQKAAFLENAAEGAGITLTLYGTNNDLDPVLRATQAQGLRKQLIDTFGLSKVDLEVVQGRKNRLKWNCDNVALEIRDRCMEANSRVEIALHVTAR</sequence>
<reference evidence="2" key="1">
    <citation type="journal article" date="2014" name="Int. J. Syst. Evol. Microbiol.">
        <title>Complete genome sequence of Corynebacterium casei LMG S-19264T (=DSM 44701T), isolated from a smear-ripened cheese.</title>
        <authorList>
            <consortium name="US DOE Joint Genome Institute (JGI-PGF)"/>
            <person name="Walter F."/>
            <person name="Albersmeier A."/>
            <person name="Kalinowski J."/>
            <person name="Ruckert C."/>
        </authorList>
    </citation>
    <scope>NUCLEOTIDE SEQUENCE</scope>
    <source>
        <strain evidence="2">KCTC 12343</strain>
    </source>
</reference>
<feature type="transmembrane region" description="Helical" evidence="1">
    <location>
        <begin position="74"/>
        <end position="97"/>
    </location>
</feature>
<name>A0A411X343_9BURK</name>
<feature type="transmembrane region" description="Helical" evidence="1">
    <location>
        <begin position="208"/>
        <end position="226"/>
    </location>
</feature>